<protein>
    <submittedName>
        <fullName evidence="1">Uncharacterized protein</fullName>
    </submittedName>
</protein>
<accession>A0A2S9XDY0</accession>
<organism evidence="1 2">
    <name type="scientific">Enhygromyxa salina</name>
    <dbReference type="NCBI Taxonomy" id="215803"/>
    <lineage>
        <taxon>Bacteria</taxon>
        <taxon>Pseudomonadati</taxon>
        <taxon>Myxococcota</taxon>
        <taxon>Polyangia</taxon>
        <taxon>Nannocystales</taxon>
        <taxon>Nannocystaceae</taxon>
        <taxon>Enhygromyxa</taxon>
    </lineage>
</organism>
<dbReference type="AlphaFoldDB" id="A0A2S9XDY0"/>
<dbReference type="EMBL" id="PVNK01000257">
    <property type="protein sequence ID" value="PRP91078.1"/>
    <property type="molecule type" value="Genomic_DNA"/>
</dbReference>
<evidence type="ECO:0000313" key="1">
    <source>
        <dbReference type="EMBL" id="PRP91078.1"/>
    </source>
</evidence>
<reference evidence="1 2" key="1">
    <citation type="submission" date="2018-03" db="EMBL/GenBank/DDBJ databases">
        <title>Draft Genome Sequences of the Obligatory Marine Myxobacteria Enhygromyxa salina SWB005.</title>
        <authorList>
            <person name="Poehlein A."/>
            <person name="Moghaddam J.A."/>
            <person name="Harms H."/>
            <person name="Alanjari M."/>
            <person name="Koenig G.M."/>
            <person name="Daniel R."/>
            <person name="Schaeberle T.F."/>
        </authorList>
    </citation>
    <scope>NUCLEOTIDE SEQUENCE [LARGE SCALE GENOMIC DNA]</scope>
    <source>
        <strain evidence="1 2">SWB005</strain>
    </source>
</reference>
<sequence length="120" mass="13403">MCSNEDDWYLFSVNDLDYEVYALYVDAIVMGSSWCGQWCDEPFLPAAPENAIAVEVFDAESMMPLTQDLAQDGRIDIGGFGDAYSRDVLIHVYGPTPAATYPYELSVEIRGYDGEDECEC</sequence>
<name>A0A2S9XDY0_9BACT</name>
<dbReference type="Proteomes" id="UP000237968">
    <property type="component" value="Unassembled WGS sequence"/>
</dbReference>
<keyword evidence="2" id="KW-1185">Reference proteome</keyword>
<evidence type="ECO:0000313" key="2">
    <source>
        <dbReference type="Proteomes" id="UP000237968"/>
    </source>
</evidence>
<proteinExistence type="predicted"/>
<gene>
    <name evidence="1" type="ORF">ENSA5_58150</name>
</gene>
<comment type="caution">
    <text evidence="1">The sequence shown here is derived from an EMBL/GenBank/DDBJ whole genome shotgun (WGS) entry which is preliminary data.</text>
</comment>